<evidence type="ECO:0000256" key="6">
    <source>
        <dbReference type="ARBA" id="ARBA00022737"/>
    </source>
</evidence>
<evidence type="ECO:0000256" key="1">
    <source>
        <dbReference type="ARBA" id="ARBA00001947"/>
    </source>
</evidence>
<gene>
    <name evidence="12" type="ORF">C1280_01080</name>
</gene>
<dbReference type="InterPro" id="IPR008930">
    <property type="entry name" value="Terpenoid_cyclase/PrenylTrfase"/>
</dbReference>
<comment type="similarity">
    <text evidence="2">Belongs to the protein prenyltransferase subunit beta family.</text>
</comment>
<dbReference type="SUPFAM" id="SSF48239">
    <property type="entry name" value="Terpenoid cyclases/Protein prenyltransferases"/>
    <property type="match status" value="1"/>
</dbReference>
<keyword evidence="13" id="KW-1185">Reference proteome</keyword>
<dbReference type="PANTHER" id="PTHR11774:SF11">
    <property type="entry name" value="GERANYLGERANYL TRANSFERASE TYPE-2 SUBUNIT BETA"/>
    <property type="match status" value="1"/>
</dbReference>
<reference evidence="12 13" key="1">
    <citation type="submission" date="2018-01" db="EMBL/GenBank/DDBJ databases">
        <title>G. obscuriglobus.</title>
        <authorList>
            <person name="Franke J."/>
            <person name="Blomberg W."/>
            <person name="Selmecki A."/>
        </authorList>
    </citation>
    <scope>NUCLEOTIDE SEQUENCE [LARGE SCALE GENOMIC DNA]</scope>
    <source>
        <strain evidence="12 13">DSM 5831</strain>
    </source>
</reference>
<keyword evidence="7" id="KW-0862">Zinc</keyword>
<protein>
    <recommendedName>
        <fullName evidence="8">Geranylgeranyl transferase type II subunit beta</fullName>
    </recommendedName>
    <alternativeName>
        <fullName evidence="9">Type II protein geranyl-geranyltransferase subunit beta</fullName>
    </alternativeName>
</protein>
<dbReference type="CDD" id="cd00688">
    <property type="entry name" value="ISOPREN_C2_like"/>
    <property type="match status" value="1"/>
</dbReference>
<keyword evidence="10" id="KW-0732">Signal</keyword>
<dbReference type="RefSeq" id="WP_010049622.1">
    <property type="nucleotide sequence ID" value="NZ_CP025958.1"/>
</dbReference>
<evidence type="ECO:0000313" key="13">
    <source>
        <dbReference type="Proteomes" id="UP000245802"/>
    </source>
</evidence>
<dbReference type="GO" id="GO:0008318">
    <property type="term" value="F:protein prenyltransferase activity"/>
    <property type="evidence" value="ECO:0007669"/>
    <property type="project" value="InterPro"/>
</dbReference>
<evidence type="ECO:0000256" key="7">
    <source>
        <dbReference type="ARBA" id="ARBA00022833"/>
    </source>
</evidence>
<keyword evidence="3" id="KW-0637">Prenyltransferase</keyword>
<dbReference type="Gene3D" id="1.50.10.20">
    <property type="match status" value="2"/>
</dbReference>
<accession>A0A2Z3GPM4</accession>
<dbReference type="Proteomes" id="UP000245802">
    <property type="component" value="Chromosome"/>
</dbReference>
<feature type="domain" description="Prenyltransferase alpha-alpha toroid" evidence="11">
    <location>
        <begin position="14"/>
        <end position="132"/>
    </location>
</feature>
<evidence type="ECO:0000256" key="3">
    <source>
        <dbReference type="ARBA" id="ARBA00022602"/>
    </source>
</evidence>
<sequence length="298" mass="31631">MRLSFALVLLVPSLAAAQITAEQKKETVRWVLALEVPGGGFSPAPQNPSAGAAPRPSLRATSSAVRALKYLGADVPNTDKHAAFVLTCYDPKTGAFAEPGGKPDVTITSIGVMAAVEVGVPKEKFAKAMDYLKGHAKTFEEVRIAAAAVEAWGVKDCPFKLDDWFAVGMKYGEGTASSPQDGGARDTGSLVALFLRLGRDLPPNNVKSIFADGQRADGGWGKQGAKVSDIETTYRVMRALMLLKEPPKDAKKLREFIAEHRNKDGGYATTPGGTSSIGGVYYSVVVSKWLDGMEGAKK</sequence>
<dbReference type="KEGG" id="gog:C1280_01080"/>
<evidence type="ECO:0000256" key="10">
    <source>
        <dbReference type="SAM" id="SignalP"/>
    </source>
</evidence>
<evidence type="ECO:0000256" key="2">
    <source>
        <dbReference type="ARBA" id="ARBA00010497"/>
    </source>
</evidence>
<evidence type="ECO:0000256" key="8">
    <source>
        <dbReference type="ARBA" id="ARBA00030816"/>
    </source>
</evidence>
<comment type="cofactor">
    <cofactor evidence="1">
        <name>Zn(2+)</name>
        <dbReference type="ChEBI" id="CHEBI:29105"/>
    </cofactor>
</comment>
<feature type="signal peptide" evidence="10">
    <location>
        <begin position="1"/>
        <end position="17"/>
    </location>
</feature>
<feature type="chain" id="PRO_5016247632" description="Geranylgeranyl transferase type II subunit beta" evidence="10">
    <location>
        <begin position="18"/>
        <end position="298"/>
    </location>
</feature>
<evidence type="ECO:0000259" key="11">
    <source>
        <dbReference type="Pfam" id="PF00432"/>
    </source>
</evidence>
<name>A0A2Z3GPM4_9BACT</name>
<keyword evidence="5" id="KW-0479">Metal-binding</keyword>
<dbReference type="InterPro" id="IPR001330">
    <property type="entry name" value="Prenyltrans"/>
</dbReference>
<dbReference type="EMBL" id="CP025958">
    <property type="protein sequence ID" value="AWM35753.1"/>
    <property type="molecule type" value="Genomic_DNA"/>
</dbReference>
<dbReference type="PANTHER" id="PTHR11774">
    <property type="entry name" value="GERANYLGERANYL TRANSFERASE TYPE BETA SUBUNIT"/>
    <property type="match status" value="1"/>
</dbReference>
<dbReference type="OrthoDB" id="9764953at2"/>
<organism evidence="12 13">
    <name type="scientific">Gemmata obscuriglobus</name>
    <dbReference type="NCBI Taxonomy" id="114"/>
    <lineage>
        <taxon>Bacteria</taxon>
        <taxon>Pseudomonadati</taxon>
        <taxon>Planctomycetota</taxon>
        <taxon>Planctomycetia</taxon>
        <taxon>Gemmatales</taxon>
        <taxon>Gemmataceae</taxon>
        <taxon>Gemmata</taxon>
    </lineage>
</organism>
<evidence type="ECO:0000256" key="4">
    <source>
        <dbReference type="ARBA" id="ARBA00022679"/>
    </source>
</evidence>
<evidence type="ECO:0000256" key="9">
    <source>
        <dbReference type="ARBA" id="ARBA00032766"/>
    </source>
</evidence>
<dbReference type="AlphaFoldDB" id="A0A2Z3GPM4"/>
<proteinExistence type="inferred from homology"/>
<dbReference type="InterPro" id="IPR045089">
    <property type="entry name" value="PGGT1B-like"/>
</dbReference>
<dbReference type="Pfam" id="PF00432">
    <property type="entry name" value="Prenyltrans"/>
    <property type="match status" value="2"/>
</dbReference>
<dbReference type="GO" id="GO:0046872">
    <property type="term" value="F:metal ion binding"/>
    <property type="evidence" value="ECO:0007669"/>
    <property type="project" value="UniProtKB-KW"/>
</dbReference>
<keyword evidence="4" id="KW-0808">Transferase</keyword>
<evidence type="ECO:0000256" key="5">
    <source>
        <dbReference type="ARBA" id="ARBA00022723"/>
    </source>
</evidence>
<feature type="domain" description="Prenyltransferase alpha-alpha toroid" evidence="11">
    <location>
        <begin position="206"/>
        <end position="286"/>
    </location>
</feature>
<keyword evidence="6" id="KW-0677">Repeat</keyword>
<evidence type="ECO:0000313" key="12">
    <source>
        <dbReference type="EMBL" id="AWM35753.1"/>
    </source>
</evidence>